<dbReference type="PROSITE" id="PS50013">
    <property type="entry name" value="CHROMO_2"/>
    <property type="match status" value="1"/>
</dbReference>
<evidence type="ECO:0000256" key="3">
    <source>
        <dbReference type="SAM" id="MobiDB-lite"/>
    </source>
</evidence>
<evidence type="ECO:0000256" key="2">
    <source>
        <dbReference type="ARBA" id="ARBA00023242"/>
    </source>
</evidence>
<keyword evidence="2" id="KW-0539">Nucleus</keyword>
<dbReference type="Gene3D" id="2.40.50.40">
    <property type="match status" value="2"/>
</dbReference>
<evidence type="ECO:0000259" key="4">
    <source>
        <dbReference type="PROSITE" id="PS50013"/>
    </source>
</evidence>
<organism evidence="5 6">
    <name type="scientific">Trichostrongylus colubriformis</name>
    <name type="common">Black scour worm</name>
    <dbReference type="NCBI Taxonomy" id="6319"/>
    <lineage>
        <taxon>Eukaryota</taxon>
        <taxon>Metazoa</taxon>
        <taxon>Ecdysozoa</taxon>
        <taxon>Nematoda</taxon>
        <taxon>Chromadorea</taxon>
        <taxon>Rhabditida</taxon>
        <taxon>Rhabditina</taxon>
        <taxon>Rhabditomorpha</taxon>
        <taxon>Strongyloidea</taxon>
        <taxon>Trichostrongylidae</taxon>
        <taxon>Trichostrongylus</taxon>
    </lineage>
</organism>
<dbReference type="AlphaFoldDB" id="A0AAN8IEH1"/>
<dbReference type="InterPro" id="IPR016197">
    <property type="entry name" value="Chromo-like_dom_sf"/>
</dbReference>
<dbReference type="CDD" id="cd00034">
    <property type="entry name" value="CSD"/>
    <property type="match status" value="1"/>
</dbReference>
<protein>
    <submittedName>
        <fullName evidence="5">Heterochromatin protein 1</fullName>
    </submittedName>
</protein>
<dbReference type="Pfam" id="PF01393">
    <property type="entry name" value="Chromo_shadow"/>
    <property type="match status" value="1"/>
</dbReference>
<evidence type="ECO:0000256" key="1">
    <source>
        <dbReference type="ARBA" id="ARBA00004123"/>
    </source>
</evidence>
<dbReference type="SMART" id="SM00298">
    <property type="entry name" value="CHROMO"/>
    <property type="match status" value="1"/>
</dbReference>
<dbReference type="SUPFAM" id="SSF54160">
    <property type="entry name" value="Chromo domain-like"/>
    <property type="match status" value="2"/>
</dbReference>
<dbReference type="InterPro" id="IPR008251">
    <property type="entry name" value="Chromo_shadow_dom"/>
</dbReference>
<dbReference type="Pfam" id="PF00385">
    <property type="entry name" value="Chromo"/>
    <property type="match status" value="1"/>
</dbReference>
<dbReference type="PANTHER" id="PTHR22812">
    <property type="entry name" value="CHROMOBOX PROTEIN"/>
    <property type="match status" value="1"/>
</dbReference>
<evidence type="ECO:0000313" key="5">
    <source>
        <dbReference type="EMBL" id="KAK5966363.1"/>
    </source>
</evidence>
<reference evidence="5 6" key="1">
    <citation type="submission" date="2019-10" db="EMBL/GenBank/DDBJ databases">
        <title>Assembly and Annotation for the nematode Trichostrongylus colubriformis.</title>
        <authorList>
            <person name="Martin J."/>
        </authorList>
    </citation>
    <scope>NUCLEOTIDE SEQUENCE [LARGE SCALE GENOMIC DNA]</scope>
    <source>
        <strain evidence="5">G859</strain>
        <tissue evidence="5">Whole worm</tissue>
    </source>
</reference>
<keyword evidence="6" id="KW-1185">Reference proteome</keyword>
<feature type="compositionally biased region" description="Acidic residues" evidence="3">
    <location>
        <begin position="97"/>
        <end position="109"/>
    </location>
</feature>
<feature type="domain" description="Chromo" evidence="4">
    <location>
        <begin position="17"/>
        <end position="75"/>
    </location>
</feature>
<evidence type="ECO:0000313" key="6">
    <source>
        <dbReference type="Proteomes" id="UP001331761"/>
    </source>
</evidence>
<dbReference type="GO" id="GO:0005634">
    <property type="term" value="C:nucleus"/>
    <property type="evidence" value="ECO:0007669"/>
    <property type="project" value="UniProtKB-SubCell"/>
</dbReference>
<gene>
    <name evidence="5" type="ORF">GCK32_003022</name>
</gene>
<feature type="region of interest" description="Disordered" evidence="3">
    <location>
        <begin position="65"/>
        <end position="127"/>
    </location>
</feature>
<dbReference type="InterPro" id="IPR023780">
    <property type="entry name" value="Chromo_domain"/>
</dbReference>
<comment type="subcellular location">
    <subcellularLocation>
        <location evidence="1">Nucleus</location>
    </subcellularLocation>
</comment>
<name>A0AAN8IEH1_TRICO</name>
<dbReference type="InterPro" id="IPR000953">
    <property type="entry name" value="Chromo/chromo_shadow_dom"/>
</dbReference>
<sequence length="196" mass="22361">MSESGSDGSGSESGEEYIVEKILDKRVRKGKVEYYIQWKGYGPEENTWEPEEQCDCASLIEEFEKERKKATDANPQSSRKRKRRDDDNSNGASSVLDDVENEIFDDGTAEDPPKPLPVKRKGHKDDSKYGVCTGRKISRILGLNTKESELRMLVVYSDNKKISKTDAELVPTRILRHYAPQMVIDYYESLITSQNE</sequence>
<dbReference type="Proteomes" id="UP001331761">
    <property type="component" value="Unassembled WGS sequence"/>
</dbReference>
<dbReference type="EMBL" id="WIXE01023575">
    <property type="protein sequence ID" value="KAK5966363.1"/>
    <property type="molecule type" value="Genomic_DNA"/>
</dbReference>
<accession>A0AAN8IEH1</accession>
<dbReference type="InterPro" id="IPR051219">
    <property type="entry name" value="Heterochromatin_chromo-domain"/>
</dbReference>
<dbReference type="InterPro" id="IPR017984">
    <property type="entry name" value="Chromo_dom_subgr"/>
</dbReference>
<proteinExistence type="predicted"/>
<comment type="caution">
    <text evidence="5">The sequence shown here is derived from an EMBL/GenBank/DDBJ whole genome shotgun (WGS) entry which is preliminary data.</text>
</comment>
<dbReference type="PRINTS" id="PR00504">
    <property type="entry name" value="CHROMODOMAIN"/>
</dbReference>